<evidence type="ECO:0000313" key="1">
    <source>
        <dbReference type="EMBL" id="EJX06415.1"/>
    </source>
</evidence>
<protein>
    <submittedName>
        <fullName evidence="1">Uncharacterized protein</fullName>
    </submittedName>
</protein>
<comment type="caution">
    <text evidence="1">The sequence shown here is derived from an EMBL/GenBank/DDBJ whole genome shotgun (WGS) entry which is preliminary data.</text>
</comment>
<dbReference type="AlphaFoldDB" id="J9GZM7"/>
<proteinExistence type="predicted"/>
<sequence>MREDGNFPHRQSGDGHDFRKFYLRFLFNCQNNFVLKMISSLFPYEGEPLFFQAAPPSCEAR</sequence>
<dbReference type="EMBL" id="AMCI01001167">
    <property type="protein sequence ID" value="EJX06415.1"/>
    <property type="molecule type" value="Genomic_DNA"/>
</dbReference>
<gene>
    <name evidence="1" type="ORF">EVA_05478</name>
</gene>
<name>J9GZM7_9ZZZZ</name>
<reference evidence="1" key="1">
    <citation type="journal article" date="2012" name="PLoS ONE">
        <title>Gene sets for utilization of primary and secondary nutrition supplies in the distal gut of endangered iberian lynx.</title>
        <authorList>
            <person name="Alcaide M."/>
            <person name="Messina E."/>
            <person name="Richter M."/>
            <person name="Bargiela R."/>
            <person name="Peplies J."/>
            <person name="Huws S.A."/>
            <person name="Newbold C.J."/>
            <person name="Golyshin P.N."/>
            <person name="Simon M.A."/>
            <person name="Lopez G."/>
            <person name="Yakimov M.M."/>
            <person name="Ferrer M."/>
        </authorList>
    </citation>
    <scope>NUCLEOTIDE SEQUENCE</scope>
</reference>
<accession>J9GZM7</accession>
<organism evidence="1">
    <name type="scientific">gut metagenome</name>
    <dbReference type="NCBI Taxonomy" id="749906"/>
    <lineage>
        <taxon>unclassified sequences</taxon>
        <taxon>metagenomes</taxon>
        <taxon>organismal metagenomes</taxon>
    </lineage>
</organism>